<evidence type="ECO:0000313" key="2">
    <source>
        <dbReference type="EMBL" id="NYD68212.1"/>
    </source>
</evidence>
<feature type="transmembrane region" description="Helical" evidence="1">
    <location>
        <begin position="12"/>
        <end position="32"/>
    </location>
</feature>
<dbReference type="Proteomes" id="UP000292686">
    <property type="component" value="Unassembled WGS sequence"/>
</dbReference>
<evidence type="ECO:0000313" key="3">
    <source>
        <dbReference type="EMBL" id="RXZ87649.1"/>
    </source>
</evidence>
<organism evidence="3 4">
    <name type="scientific">Agromyces atrinae</name>
    <dbReference type="NCBI Taxonomy" id="592376"/>
    <lineage>
        <taxon>Bacteria</taxon>
        <taxon>Bacillati</taxon>
        <taxon>Actinomycetota</taxon>
        <taxon>Actinomycetes</taxon>
        <taxon>Micrococcales</taxon>
        <taxon>Microbacteriaceae</taxon>
        <taxon>Agromyces</taxon>
    </lineage>
</organism>
<comment type="caution">
    <text evidence="3">The sequence shown here is derived from an EMBL/GenBank/DDBJ whole genome shotgun (WGS) entry which is preliminary data.</text>
</comment>
<evidence type="ECO:0000313" key="5">
    <source>
        <dbReference type="Proteomes" id="UP000581087"/>
    </source>
</evidence>
<dbReference type="OrthoDB" id="5059729at2"/>
<evidence type="ECO:0008006" key="6">
    <source>
        <dbReference type="Google" id="ProtNLM"/>
    </source>
</evidence>
<feature type="transmembrane region" description="Helical" evidence="1">
    <location>
        <begin position="52"/>
        <end position="75"/>
    </location>
</feature>
<dbReference type="RefSeq" id="WP_129171904.1">
    <property type="nucleotide sequence ID" value="NZ_JACCBI010000001.1"/>
</dbReference>
<dbReference type="Proteomes" id="UP000581087">
    <property type="component" value="Unassembled WGS sequence"/>
</dbReference>
<keyword evidence="4" id="KW-1185">Reference proteome</keyword>
<gene>
    <name evidence="2" type="ORF">BJ972_002731</name>
    <name evidence="3" type="ORF">ESP50_00120</name>
</gene>
<keyword evidence="1" id="KW-1133">Transmembrane helix</keyword>
<reference evidence="2 5" key="2">
    <citation type="submission" date="2020-07" db="EMBL/GenBank/DDBJ databases">
        <title>Sequencing the genomes of 1000 actinobacteria strains.</title>
        <authorList>
            <person name="Klenk H.-P."/>
        </authorList>
    </citation>
    <scope>NUCLEOTIDE SEQUENCE [LARGE SCALE GENOMIC DNA]</scope>
    <source>
        <strain evidence="2 5">DSM 23870</strain>
    </source>
</reference>
<evidence type="ECO:0000313" key="4">
    <source>
        <dbReference type="Proteomes" id="UP000292686"/>
    </source>
</evidence>
<reference evidence="3 4" key="1">
    <citation type="submission" date="2019-01" db="EMBL/GenBank/DDBJ databases">
        <title>Agromyces.</title>
        <authorList>
            <person name="Li J."/>
        </authorList>
    </citation>
    <scope>NUCLEOTIDE SEQUENCE [LARGE SCALE GENOMIC DNA]</scope>
    <source>
        <strain evidence="3 4">DSM 23870</strain>
    </source>
</reference>
<name>A0A4Q2M6N2_9MICO</name>
<accession>A0A4Q2M6N2</accession>
<dbReference type="AlphaFoldDB" id="A0A4Q2M6N2"/>
<protein>
    <recommendedName>
        <fullName evidence="6">PH domain-containing protein</fullName>
    </recommendedName>
</protein>
<keyword evidence="1" id="KW-0472">Membrane</keyword>
<feature type="transmembrane region" description="Helical" evidence="1">
    <location>
        <begin position="212"/>
        <end position="234"/>
    </location>
</feature>
<sequence>MPRTFGPSIAGRIGVFVVGSLVSAALIIWLVFPLLDDLVRLRGDARPLTAIALITVTTAFFAAQAFWFGYLRVVVTDDLVEVRRGGKAVHTWPRASTTFGSYVVRQSTNGIPSGATRTLIAANEGGETRIPLGGYSAATFSALIALLRPIETDTAPTDADEARIAAGSSTSTQFRPDSSKLRKRGAILLWVLVAAVVVTALVAFALIESDPITAIVVGSAVPLILIVGLVVVGISQSRINRRVPNLITVGSTAIIVDEHTFPYDSVRSIRLTPPTYTNSARRLEVVEESGRRHRYLLGMNSSSPVADFLPTYPDLVRAVASAASRRPGLVAYDLA</sequence>
<proteinExistence type="predicted"/>
<keyword evidence="1" id="KW-0812">Transmembrane</keyword>
<evidence type="ECO:0000256" key="1">
    <source>
        <dbReference type="SAM" id="Phobius"/>
    </source>
</evidence>
<dbReference type="EMBL" id="SDPM01000001">
    <property type="protein sequence ID" value="RXZ87649.1"/>
    <property type="molecule type" value="Genomic_DNA"/>
</dbReference>
<dbReference type="EMBL" id="JACCBI010000001">
    <property type="protein sequence ID" value="NYD68212.1"/>
    <property type="molecule type" value="Genomic_DNA"/>
</dbReference>
<feature type="transmembrane region" description="Helical" evidence="1">
    <location>
        <begin position="185"/>
        <end position="206"/>
    </location>
</feature>